<evidence type="ECO:0000313" key="4">
    <source>
        <dbReference type="EMBL" id="ETO23091.1"/>
    </source>
</evidence>
<comment type="caution">
    <text evidence="4">The sequence shown here is derived from an EMBL/GenBank/DDBJ whole genome shotgun (WGS) entry which is preliminary data.</text>
</comment>
<dbReference type="GO" id="GO:0005525">
    <property type="term" value="F:GTP binding"/>
    <property type="evidence" value="ECO:0007669"/>
    <property type="project" value="UniProtKB-KW"/>
</dbReference>
<dbReference type="PRINTS" id="PR00449">
    <property type="entry name" value="RASTRNSFRMNG"/>
</dbReference>
<dbReference type="CDD" id="cd00154">
    <property type="entry name" value="Rab"/>
    <property type="match status" value="1"/>
</dbReference>
<proteinExistence type="inferred from homology"/>
<dbReference type="Proteomes" id="UP000023152">
    <property type="component" value="Unassembled WGS sequence"/>
</dbReference>
<evidence type="ECO:0000256" key="2">
    <source>
        <dbReference type="ARBA" id="ARBA00022741"/>
    </source>
</evidence>
<dbReference type="GO" id="GO:0003924">
    <property type="term" value="F:GTPase activity"/>
    <property type="evidence" value="ECO:0007669"/>
    <property type="project" value="InterPro"/>
</dbReference>
<dbReference type="InterPro" id="IPR027417">
    <property type="entry name" value="P-loop_NTPase"/>
</dbReference>
<keyword evidence="3" id="KW-0342">GTP-binding</keyword>
<evidence type="ECO:0000256" key="1">
    <source>
        <dbReference type="ARBA" id="ARBA00006270"/>
    </source>
</evidence>
<comment type="similarity">
    <text evidence="1">Belongs to the small GTPase superfamily. Rab family.</text>
</comment>
<dbReference type="PROSITE" id="PS51420">
    <property type="entry name" value="RHO"/>
    <property type="match status" value="1"/>
</dbReference>
<dbReference type="AlphaFoldDB" id="X6NAM9"/>
<dbReference type="PROSITE" id="PS51417">
    <property type="entry name" value="ARF"/>
    <property type="match status" value="1"/>
</dbReference>
<dbReference type="SMART" id="SM00176">
    <property type="entry name" value="RAN"/>
    <property type="match status" value="1"/>
</dbReference>
<dbReference type="Pfam" id="PF00071">
    <property type="entry name" value="Ras"/>
    <property type="match status" value="1"/>
</dbReference>
<dbReference type="PANTHER" id="PTHR47981:SF20">
    <property type="entry name" value="RAS-RELATED PROTEIN RAB-7A"/>
    <property type="match status" value="1"/>
</dbReference>
<name>X6NAM9_RETFI</name>
<dbReference type="InterPro" id="IPR001806">
    <property type="entry name" value="Small_GTPase"/>
</dbReference>
<dbReference type="OMA" id="IIFAYDV"/>
<dbReference type="InterPro" id="IPR005225">
    <property type="entry name" value="Small_GTP-bd"/>
</dbReference>
<dbReference type="SMART" id="SM00173">
    <property type="entry name" value="RAS"/>
    <property type="match status" value="1"/>
</dbReference>
<dbReference type="PROSITE" id="PS51421">
    <property type="entry name" value="RAS"/>
    <property type="match status" value="1"/>
</dbReference>
<dbReference type="NCBIfam" id="TIGR00231">
    <property type="entry name" value="small_GTP"/>
    <property type="match status" value="1"/>
</dbReference>
<dbReference type="EMBL" id="ASPP01010226">
    <property type="protein sequence ID" value="ETO23091.1"/>
    <property type="molecule type" value="Genomic_DNA"/>
</dbReference>
<sequence>MSEQKVQDVGVNRRQLLKLVVLGDSGVGKTALLRQYVQKKFIEAHQATIGADLLTKIVTTNNINVSLQIWDTGKICVCVSGQERYDALGSTYFRGADACVFVYDISSKTSFAHVDQWRQSFIKNTSNDRNVSKFKFLLLGNKSDLQEDLRQVSTSDAAAYAQTNGMLFFETSAKTASNVDEAFLALLHAISTVEDVVLYTSEVGQKIQLIEQEMEAKNRSAFDNCACVLI</sequence>
<gene>
    <name evidence="4" type="ORF">RFI_14093</name>
</gene>
<protein>
    <submittedName>
        <fullName evidence="4">Uncharacterized protein</fullName>
    </submittedName>
</protein>
<dbReference type="SUPFAM" id="SSF52540">
    <property type="entry name" value="P-loop containing nucleoside triphosphate hydrolases"/>
    <property type="match status" value="1"/>
</dbReference>
<reference evidence="4 5" key="1">
    <citation type="journal article" date="2013" name="Curr. Biol.">
        <title>The Genome of the Foraminiferan Reticulomyxa filosa.</title>
        <authorList>
            <person name="Glockner G."/>
            <person name="Hulsmann N."/>
            <person name="Schleicher M."/>
            <person name="Noegel A.A."/>
            <person name="Eichinger L."/>
            <person name="Gallinger C."/>
            <person name="Pawlowski J."/>
            <person name="Sierra R."/>
            <person name="Euteneuer U."/>
            <person name="Pillet L."/>
            <person name="Moustafa A."/>
            <person name="Platzer M."/>
            <person name="Groth M."/>
            <person name="Szafranski K."/>
            <person name="Schliwa M."/>
        </authorList>
    </citation>
    <scope>NUCLEOTIDE SEQUENCE [LARGE SCALE GENOMIC DNA]</scope>
</reference>
<evidence type="ECO:0000256" key="3">
    <source>
        <dbReference type="ARBA" id="ARBA00023134"/>
    </source>
</evidence>
<evidence type="ECO:0000313" key="5">
    <source>
        <dbReference type="Proteomes" id="UP000023152"/>
    </source>
</evidence>
<dbReference type="Gene3D" id="3.40.50.300">
    <property type="entry name" value="P-loop containing nucleotide triphosphate hydrolases"/>
    <property type="match status" value="1"/>
</dbReference>
<dbReference type="PROSITE" id="PS51419">
    <property type="entry name" value="RAB"/>
    <property type="match status" value="1"/>
</dbReference>
<dbReference type="FunFam" id="3.40.50.300:FF:001447">
    <property type="entry name" value="Ras-related protein Rab-1B"/>
    <property type="match status" value="1"/>
</dbReference>
<dbReference type="PANTHER" id="PTHR47981">
    <property type="entry name" value="RAB FAMILY"/>
    <property type="match status" value="1"/>
</dbReference>
<dbReference type="OrthoDB" id="9989112at2759"/>
<dbReference type="SMART" id="SM00175">
    <property type="entry name" value="RAB"/>
    <property type="match status" value="1"/>
</dbReference>
<accession>X6NAM9</accession>
<dbReference type="SMART" id="SM00174">
    <property type="entry name" value="RHO"/>
    <property type="match status" value="1"/>
</dbReference>
<keyword evidence="5" id="KW-1185">Reference proteome</keyword>
<keyword evidence="2" id="KW-0547">Nucleotide-binding</keyword>
<organism evidence="4 5">
    <name type="scientific">Reticulomyxa filosa</name>
    <dbReference type="NCBI Taxonomy" id="46433"/>
    <lineage>
        <taxon>Eukaryota</taxon>
        <taxon>Sar</taxon>
        <taxon>Rhizaria</taxon>
        <taxon>Retaria</taxon>
        <taxon>Foraminifera</taxon>
        <taxon>Monothalamids</taxon>
        <taxon>Reticulomyxidae</taxon>
        <taxon>Reticulomyxa</taxon>
    </lineage>
</organism>